<feature type="compositionally biased region" description="Gly residues" evidence="1">
    <location>
        <begin position="17"/>
        <end position="46"/>
    </location>
</feature>
<keyword evidence="3" id="KW-1185">Reference proteome</keyword>
<organism evidence="2 3">
    <name type="scientific">Marchantia polymorpha</name>
    <name type="common">Common liverwort</name>
    <name type="synonym">Marchantia aquatica</name>
    <dbReference type="NCBI Taxonomy" id="3197"/>
    <lineage>
        <taxon>Eukaryota</taxon>
        <taxon>Viridiplantae</taxon>
        <taxon>Streptophyta</taxon>
        <taxon>Embryophyta</taxon>
        <taxon>Marchantiophyta</taxon>
        <taxon>Marchantiopsida</taxon>
        <taxon>Marchantiidae</taxon>
        <taxon>Marchantiales</taxon>
        <taxon>Marchantiaceae</taxon>
        <taxon>Marchantia</taxon>
    </lineage>
</organism>
<evidence type="ECO:0000313" key="2">
    <source>
        <dbReference type="EMBL" id="PTQ38634.1"/>
    </source>
</evidence>
<dbReference type="Gramene" id="Mp3g12960.1">
    <property type="protein sequence ID" value="Mp3g12960.1.cds1"/>
    <property type="gene ID" value="Mp3g12960"/>
</dbReference>
<proteinExistence type="predicted"/>
<name>A0A2R6WXR8_MARPO</name>
<dbReference type="AlphaFoldDB" id="A0A2R6WXR8"/>
<evidence type="ECO:0000313" key="3">
    <source>
        <dbReference type="Proteomes" id="UP000244005"/>
    </source>
</evidence>
<evidence type="ECO:0000256" key="1">
    <source>
        <dbReference type="SAM" id="MobiDB-lite"/>
    </source>
</evidence>
<dbReference type="EMBL" id="KZ772722">
    <property type="protein sequence ID" value="PTQ38634.1"/>
    <property type="molecule type" value="Genomic_DNA"/>
</dbReference>
<accession>A0A2R6WXR8</accession>
<dbReference type="Proteomes" id="UP000244005">
    <property type="component" value="Unassembled WGS sequence"/>
</dbReference>
<reference evidence="3" key="1">
    <citation type="journal article" date="2017" name="Cell">
        <title>Insights into land plant evolution garnered from the Marchantia polymorpha genome.</title>
        <authorList>
            <person name="Bowman J.L."/>
            <person name="Kohchi T."/>
            <person name="Yamato K.T."/>
            <person name="Jenkins J."/>
            <person name="Shu S."/>
            <person name="Ishizaki K."/>
            <person name="Yamaoka S."/>
            <person name="Nishihama R."/>
            <person name="Nakamura Y."/>
            <person name="Berger F."/>
            <person name="Adam C."/>
            <person name="Aki S.S."/>
            <person name="Althoff F."/>
            <person name="Araki T."/>
            <person name="Arteaga-Vazquez M.A."/>
            <person name="Balasubrmanian S."/>
            <person name="Barry K."/>
            <person name="Bauer D."/>
            <person name="Boehm C.R."/>
            <person name="Briginshaw L."/>
            <person name="Caballero-Perez J."/>
            <person name="Catarino B."/>
            <person name="Chen F."/>
            <person name="Chiyoda S."/>
            <person name="Chovatia M."/>
            <person name="Davies K.M."/>
            <person name="Delmans M."/>
            <person name="Demura T."/>
            <person name="Dierschke T."/>
            <person name="Dolan L."/>
            <person name="Dorantes-Acosta A.E."/>
            <person name="Eklund D.M."/>
            <person name="Florent S.N."/>
            <person name="Flores-Sandoval E."/>
            <person name="Fujiyama A."/>
            <person name="Fukuzawa H."/>
            <person name="Galik B."/>
            <person name="Grimanelli D."/>
            <person name="Grimwood J."/>
            <person name="Grossniklaus U."/>
            <person name="Hamada T."/>
            <person name="Haseloff J."/>
            <person name="Hetherington A.J."/>
            <person name="Higo A."/>
            <person name="Hirakawa Y."/>
            <person name="Hundley H.N."/>
            <person name="Ikeda Y."/>
            <person name="Inoue K."/>
            <person name="Inoue S.I."/>
            <person name="Ishida S."/>
            <person name="Jia Q."/>
            <person name="Kakita M."/>
            <person name="Kanazawa T."/>
            <person name="Kawai Y."/>
            <person name="Kawashima T."/>
            <person name="Kennedy M."/>
            <person name="Kinose K."/>
            <person name="Kinoshita T."/>
            <person name="Kohara Y."/>
            <person name="Koide E."/>
            <person name="Komatsu K."/>
            <person name="Kopischke S."/>
            <person name="Kubo M."/>
            <person name="Kyozuka J."/>
            <person name="Lagercrantz U."/>
            <person name="Lin S.S."/>
            <person name="Lindquist E."/>
            <person name="Lipzen A.M."/>
            <person name="Lu C.W."/>
            <person name="De Luna E."/>
            <person name="Martienssen R.A."/>
            <person name="Minamino N."/>
            <person name="Mizutani M."/>
            <person name="Mizutani M."/>
            <person name="Mochizuki N."/>
            <person name="Monte I."/>
            <person name="Mosher R."/>
            <person name="Nagasaki H."/>
            <person name="Nakagami H."/>
            <person name="Naramoto S."/>
            <person name="Nishitani K."/>
            <person name="Ohtani M."/>
            <person name="Okamoto T."/>
            <person name="Okumura M."/>
            <person name="Phillips J."/>
            <person name="Pollak B."/>
            <person name="Reinders A."/>
            <person name="Rovekamp M."/>
            <person name="Sano R."/>
            <person name="Sawa S."/>
            <person name="Schmid M.W."/>
            <person name="Shirakawa M."/>
            <person name="Solano R."/>
            <person name="Spunde A."/>
            <person name="Suetsugu N."/>
            <person name="Sugano S."/>
            <person name="Sugiyama A."/>
            <person name="Sun R."/>
            <person name="Suzuki Y."/>
            <person name="Takenaka M."/>
            <person name="Takezawa D."/>
            <person name="Tomogane H."/>
            <person name="Tsuzuki M."/>
            <person name="Ueda T."/>
            <person name="Umeda M."/>
            <person name="Ward J.M."/>
            <person name="Watanabe Y."/>
            <person name="Yazaki K."/>
            <person name="Yokoyama R."/>
            <person name="Yoshitake Y."/>
            <person name="Yotsui I."/>
            <person name="Zachgo S."/>
            <person name="Schmutz J."/>
        </authorList>
    </citation>
    <scope>NUCLEOTIDE SEQUENCE [LARGE SCALE GENOMIC DNA]</scope>
    <source>
        <strain evidence="3">Tak-1</strain>
    </source>
</reference>
<sequence length="133" mass="14343">MQPPPTLEGLCPRREGTGPGLAGERGGLGLGLGPRGGERSGLGRGLGASKHHWKSWGLHLSSMLWVLSPHLVHKYEPYLTGHPPTYGRERWAARMTIYGDLLRGTVVCTRELSLSNQSALGGLFRAPEVDHGT</sequence>
<protein>
    <submittedName>
        <fullName evidence="2">Uncharacterized protein</fullName>
    </submittedName>
</protein>
<feature type="region of interest" description="Disordered" evidence="1">
    <location>
        <begin position="1"/>
        <end position="49"/>
    </location>
</feature>
<gene>
    <name evidence="2" type="ORF">MARPO_0050s0088</name>
</gene>